<dbReference type="Pfam" id="PF00561">
    <property type="entry name" value="Abhydrolase_1"/>
    <property type="match status" value="1"/>
</dbReference>
<dbReference type="GO" id="GO:0016787">
    <property type="term" value="F:hydrolase activity"/>
    <property type="evidence" value="ECO:0007669"/>
    <property type="project" value="UniProtKB-KW"/>
</dbReference>
<protein>
    <recommendedName>
        <fullName evidence="8">Peptidase S33 tripeptidyl aminopeptidase-like C-terminal domain-containing protein</fullName>
    </recommendedName>
</protein>
<organism evidence="6 7">
    <name type="scientific">Baudoinia panamericana (strain UAMH 10762)</name>
    <name type="common">Angels' share fungus</name>
    <name type="synonym">Baudoinia compniacensis (strain UAMH 10762)</name>
    <dbReference type="NCBI Taxonomy" id="717646"/>
    <lineage>
        <taxon>Eukaryota</taxon>
        <taxon>Fungi</taxon>
        <taxon>Dikarya</taxon>
        <taxon>Ascomycota</taxon>
        <taxon>Pezizomycotina</taxon>
        <taxon>Dothideomycetes</taxon>
        <taxon>Dothideomycetidae</taxon>
        <taxon>Mycosphaerellales</taxon>
        <taxon>Teratosphaeriaceae</taxon>
        <taxon>Baudoinia</taxon>
    </lineage>
</organism>
<reference evidence="6 7" key="1">
    <citation type="journal article" date="2012" name="PLoS Pathog.">
        <title>Diverse lifestyles and strategies of plant pathogenesis encoded in the genomes of eighteen Dothideomycetes fungi.</title>
        <authorList>
            <person name="Ohm R.A."/>
            <person name="Feau N."/>
            <person name="Henrissat B."/>
            <person name="Schoch C.L."/>
            <person name="Horwitz B.A."/>
            <person name="Barry K.W."/>
            <person name="Condon B.J."/>
            <person name="Copeland A.C."/>
            <person name="Dhillon B."/>
            <person name="Glaser F."/>
            <person name="Hesse C.N."/>
            <person name="Kosti I."/>
            <person name="LaButti K."/>
            <person name="Lindquist E.A."/>
            <person name="Lucas S."/>
            <person name="Salamov A.A."/>
            <person name="Bradshaw R.E."/>
            <person name="Ciuffetti L."/>
            <person name="Hamelin R.C."/>
            <person name="Kema G.H.J."/>
            <person name="Lawrence C."/>
            <person name="Scott J.A."/>
            <person name="Spatafora J.W."/>
            <person name="Turgeon B.G."/>
            <person name="de Wit P.J.G.M."/>
            <person name="Zhong S."/>
            <person name="Goodwin S.B."/>
            <person name="Grigoriev I.V."/>
        </authorList>
    </citation>
    <scope>NUCLEOTIDE SEQUENCE [LARGE SCALE GENOMIC DNA]</scope>
    <source>
        <strain evidence="6 7">UAMH 10762</strain>
    </source>
</reference>
<evidence type="ECO:0000256" key="3">
    <source>
        <dbReference type="SAM" id="MobiDB-lite"/>
    </source>
</evidence>
<dbReference type="KEGG" id="bcom:BAUCODRAFT_61119"/>
<feature type="domain" description="Peptidase S33 tripeptidyl aminopeptidase-like C-terminal" evidence="5">
    <location>
        <begin position="506"/>
        <end position="608"/>
    </location>
</feature>
<dbReference type="GeneID" id="19115891"/>
<dbReference type="InterPro" id="IPR000073">
    <property type="entry name" value="AB_hydrolase_1"/>
</dbReference>
<dbReference type="InterPro" id="IPR051601">
    <property type="entry name" value="Serine_prot/Carboxylest_S33"/>
</dbReference>
<dbReference type="Gene3D" id="3.40.50.1820">
    <property type="entry name" value="alpha/beta hydrolase"/>
    <property type="match status" value="1"/>
</dbReference>
<feature type="region of interest" description="Disordered" evidence="3">
    <location>
        <begin position="1"/>
        <end position="20"/>
    </location>
</feature>
<dbReference type="OMA" id="GPLKCAF"/>
<dbReference type="PANTHER" id="PTHR43248:SF25">
    <property type="entry name" value="AB HYDROLASE-1 DOMAIN-CONTAINING PROTEIN-RELATED"/>
    <property type="match status" value="1"/>
</dbReference>
<evidence type="ECO:0000313" key="6">
    <source>
        <dbReference type="EMBL" id="EMD00605.1"/>
    </source>
</evidence>
<dbReference type="RefSeq" id="XP_007671789.1">
    <property type="nucleotide sequence ID" value="XM_007673599.1"/>
</dbReference>
<keyword evidence="2" id="KW-0378">Hydrolase</keyword>
<evidence type="ECO:0008006" key="8">
    <source>
        <dbReference type="Google" id="ProtNLM"/>
    </source>
</evidence>
<dbReference type="Pfam" id="PF08386">
    <property type="entry name" value="Abhydrolase_4"/>
    <property type="match status" value="1"/>
</dbReference>
<dbReference type="InterPro" id="IPR029058">
    <property type="entry name" value="AB_hydrolase_fold"/>
</dbReference>
<evidence type="ECO:0000313" key="7">
    <source>
        <dbReference type="Proteomes" id="UP000011761"/>
    </source>
</evidence>
<dbReference type="eggNOG" id="ENOG502RY03">
    <property type="taxonomic scope" value="Eukaryota"/>
</dbReference>
<evidence type="ECO:0000256" key="2">
    <source>
        <dbReference type="ARBA" id="ARBA00022801"/>
    </source>
</evidence>
<accession>M2NM76</accession>
<evidence type="ECO:0000259" key="4">
    <source>
        <dbReference type="Pfam" id="PF00561"/>
    </source>
</evidence>
<dbReference type="Proteomes" id="UP000011761">
    <property type="component" value="Unassembled WGS sequence"/>
</dbReference>
<feature type="domain" description="AB hydrolase-1" evidence="4">
    <location>
        <begin position="287"/>
        <end position="338"/>
    </location>
</feature>
<proteinExistence type="inferred from homology"/>
<dbReference type="InterPro" id="IPR013595">
    <property type="entry name" value="Pept_S33_TAP-like_C"/>
</dbReference>
<dbReference type="PANTHER" id="PTHR43248">
    <property type="entry name" value="2-SUCCINYL-6-HYDROXY-2,4-CYCLOHEXADIENE-1-CARBOXYLATE SYNTHASE"/>
    <property type="match status" value="1"/>
</dbReference>
<dbReference type="SUPFAM" id="SSF53474">
    <property type="entry name" value="alpha/beta-Hydrolases"/>
    <property type="match status" value="1"/>
</dbReference>
<dbReference type="AlphaFoldDB" id="M2NM76"/>
<evidence type="ECO:0000256" key="1">
    <source>
        <dbReference type="ARBA" id="ARBA00010088"/>
    </source>
</evidence>
<keyword evidence="7" id="KW-1185">Reference proteome</keyword>
<comment type="similarity">
    <text evidence="1">Belongs to the peptidase S33 family.</text>
</comment>
<dbReference type="STRING" id="717646.M2NM76"/>
<dbReference type="EMBL" id="KB445550">
    <property type="protein sequence ID" value="EMD00605.1"/>
    <property type="molecule type" value="Genomic_DNA"/>
</dbReference>
<dbReference type="HOGENOM" id="CLU_013364_5_2_1"/>
<gene>
    <name evidence="6" type="ORF">BAUCODRAFT_61119</name>
</gene>
<evidence type="ECO:0000259" key="5">
    <source>
        <dbReference type="Pfam" id="PF08386"/>
    </source>
</evidence>
<dbReference type="OrthoDB" id="425534at2759"/>
<sequence length="665" mass="73005">MSKESILHTHGVPSQPGSAHFTGRRLAKILAAALFCVWLVRATQSIKVTWTSAKGTAPKEASLDDDEAVWDDIPTLPYLQYTKCYDDLQCARLQLPMDWWNGTTKATISLAVIRRPAVVPITHAQYGGAVLLNPGGPGGSGVGLVLRSAKHVRDTIDAANGTEGKYFDLISFDPRGVVRTRPGIACIKNLGLDQAWQVRVMEEGVMEASDAAFGRLWSMSIARSQSCSLPLLEGWPDMRKYVTTASVARDMLEIVEKHGEWREKESRRILGLAARTPVPNSLVYQRGQEKILYWGFSYGTYLGNTFAAMFPDRVHRLVVDGVVNAYNYKASLWSDNLDDTEADWSQFFFHCARAGYPACVLANKTGETTADGVRARVERISNSLYHNPLPVVLPNPEVITYSDVKNLIFAGVYSPMQSFPYIANVLAGLERGDGTEFAKLLRPFHEPTCPGSRGSGFSIVPLRNHSALSMTYDATMSIACTDGDDQSWVNRTTFEAYTKELAAVSPSIGSMWSTIRMHCVHYSIRPYHRFEGPWIAKTSHPLLLIGNTADPVTPVKHALMMAKGFEGAVALTQDSAGHCSSSATSNCTTTYIRRYFQTGELPPVNTTCPIDEFPFGPGNNETHAASVQTLRTRERSAGMHAGLVAANGGFMRGALSGRLTDAWFN</sequence>
<name>M2NM76_BAUPA</name>